<dbReference type="Proteomes" id="UP000660729">
    <property type="component" value="Unassembled WGS sequence"/>
</dbReference>
<evidence type="ECO:0000313" key="1">
    <source>
        <dbReference type="EMBL" id="KAF7197636.1"/>
    </source>
</evidence>
<organism evidence="1 2">
    <name type="scientific">Pseudocercospora fuligena</name>
    <dbReference type="NCBI Taxonomy" id="685502"/>
    <lineage>
        <taxon>Eukaryota</taxon>
        <taxon>Fungi</taxon>
        <taxon>Dikarya</taxon>
        <taxon>Ascomycota</taxon>
        <taxon>Pezizomycotina</taxon>
        <taxon>Dothideomycetes</taxon>
        <taxon>Dothideomycetidae</taxon>
        <taxon>Mycosphaerellales</taxon>
        <taxon>Mycosphaerellaceae</taxon>
        <taxon>Pseudocercospora</taxon>
    </lineage>
</organism>
<sequence>MATSLYQQPTIVVVPGPSLPSQPWWKALHLTIETSFQNKDFAAFPPTWTRLSPNSKLAAEKLAEELGPRGLIAVVLLVDRPIACAGALPFRGDNWIDDVESADETSAEIQNRGDGTAHGETVIGGFDTVPNQKALPDPSQHDWELCCVCVHPLHRKIGLSVKVLEAISNAVKSLGARRLMTNYVIEETGMYWPHLGYSPWVARLSELMQSAVHVRRPNLLQSLACSSCVRNAPARLNKCCDVATND</sequence>
<gene>
    <name evidence="1" type="ORF">HII31_01042</name>
</gene>
<name>A0A8H6RUZ2_9PEZI</name>
<evidence type="ECO:0000313" key="2">
    <source>
        <dbReference type="Proteomes" id="UP000660729"/>
    </source>
</evidence>
<dbReference type="AlphaFoldDB" id="A0A8H6RUZ2"/>
<dbReference type="InterPro" id="IPR016181">
    <property type="entry name" value="Acyl_CoA_acyltransferase"/>
</dbReference>
<comment type="caution">
    <text evidence="1">The sequence shown here is derived from an EMBL/GenBank/DDBJ whole genome shotgun (WGS) entry which is preliminary data.</text>
</comment>
<dbReference type="CDD" id="cd04301">
    <property type="entry name" value="NAT_SF"/>
    <property type="match status" value="1"/>
</dbReference>
<keyword evidence="2" id="KW-1185">Reference proteome</keyword>
<dbReference type="OrthoDB" id="3642681at2759"/>
<proteinExistence type="predicted"/>
<protein>
    <submittedName>
        <fullName evidence="1">Uncharacterized protein</fullName>
    </submittedName>
</protein>
<accession>A0A8H6RUZ2</accession>
<reference evidence="1" key="1">
    <citation type="submission" date="2020-04" db="EMBL/GenBank/DDBJ databases">
        <title>Draft genome resource of the tomato pathogen Pseudocercospora fuligena.</title>
        <authorList>
            <person name="Zaccaron A."/>
        </authorList>
    </citation>
    <scope>NUCLEOTIDE SEQUENCE</scope>
    <source>
        <strain evidence="1">PF001</strain>
    </source>
</reference>
<dbReference type="EMBL" id="JABCIY010000010">
    <property type="protein sequence ID" value="KAF7197636.1"/>
    <property type="molecule type" value="Genomic_DNA"/>
</dbReference>
<dbReference type="SUPFAM" id="SSF55729">
    <property type="entry name" value="Acyl-CoA N-acyltransferases (Nat)"/>
    <property type="match status" value="1"/>
</dbReference>